<evidence type="ECO:0000313" key="1">
    <source>
        <dbReference type="EMBL" id="MDR7155811.1"/>
    </source>
</evidence>
<evidence type="ECO:0008006" key="3">
    <source>
        <dbReference type="Google" id="ProtNLM"/>
    </source>
</evidence>
<dbReference type="Proteomes" id="UP001267638">
    <property type="component" value="Unassembled WGS sequence"/>
</dbReference>
<evidence type="ECO:0000313" key="2">
    <source>
        <dbReference type="Proteomes" id="UP001267638"/>
    </source>
</evidence>
<organism evidence="1 2">
    <name type="scientific">Sphingobium xenophagum</name>
    <dbReference type="NCBI Taxonomy" id="121428"/>
    <lineage>
        <taxon>Bacteria</taxon>
        <taxon>Pseudomonadati</taxon>
        <taxon>Pseudomonadota</taxon>
        <taxon>Alphaproteobacteria</taxon>
        <taxon>Sphingomonadales</taxon>
        <taxon>Sphingomonadaceae</taxon>
        <taxon>Sphingobium</taxon>
    </lineage>
</organism>
<proteinExistence type="predicted"/>
<sequence length="173" mass="19046">MTFKKPDQLLTADPRFATLVVSDERGVRAVDLAEHHRAIANVNLLNVVPPEVRTVFDRARNTLLYAYFAYDLLVVGEAQAFAAFELALKYRLAGNSVKGKETLRNLVDRARKAGILPPADVASGAWMDPIEAIIHMRNVLAHGTSEIHSPGMALDMLEACARKIDQLFPPSTP</sequence>
<comment type="caution">
    <text evidence="1">The sequence shown here is derived from an EMBL/GenBank/DDBJ whole genome shotgun (WGS) entry which is preliminary data.</text>
</comment>
<name>A0ABU1X2L9_SPHXE</name>
<keyword evidence="2" id="KW-1185">Reference proteome</keyword>
<gene>
    <name evidence="1" type="ORF">J2W40_002647</name>
</gene>
<protein>
    <recommendedName>
        <fullName evidence="3">DUF4145 domain-containing protein</fullName>
    </recommendedName>
</protein>
<accession>A0ABU1X2L9</accession>
<dbReference type="RefSeq" id="WP_310225454.1">
    <property type="nucleotide sequence ID" value="NZ_JAVDWV010000011.1"/>
</dbReference>
<reference evidence="1 2" key="1">
    <citation type="submission" date="2023-07" db="EMBL/GenBank/DDBJ databases">
        <title>Sorghum-associated microbial communities from plants grown in Nebraska, USA.</title>
        <authorList>
            <person name="Schachtman D."/>
        </authorList>
    </citation>
    <scope>NUCLEOTIDE SEQUENCE [LARGE SCALE GENOMIC DNA]</scope>
    <source>
        <strain evidence="1 2">4256</strain>
    </source>
</reference>
<dbReference type="EMBL" id="JAVDWV010000011">
    <property type="protein sequence ID" value="MDR7155811.1"/>
    <property type="molecule type" value="Genomic_DNA"/>
</dbReference>